<dbReference type="GO" id="GO:0005509">
    <property type="term" value="F:calcium ion binding"/>
    <property type="evidence" value="ECO:0007669"/>
    <property type="project" value="InterPro"/>
</dbReference>
<sequence length="119" mass="13660">MRATEALDEVINKKFCKRSGPQSKYTDTSWIPATYDAVERLYSTVKLEEQKTLKKLMAGMVDALIADFNAMKWGQFNRLDVAGDGLVSFNEFEHWLSVDPNLLLNRLDLAKRATWTRTN</sequence>
<dbReference type="AlphaFoldDB" id="A0A8T1VZ01"/>
<keyword evidence="3" id="KW-1185">Reference proteome</keyword>
<dbReference type="OrthoDB" id="121840at2759"/>
<accession>A0A8T1VZ01</accession>
<organism evidence="2 3">
    <name type="scientific">Phytophthora pseudosyringae</name>
    <dbReference type="NCBI Taxonomy" id="221518"/>
    <lineage>
        <taxon>Eukaryota</taxon>
        <taxon>Sar</taxon>
        <taxon>Stramenopiles</taxon>
        <taxon>Oomycota</taxon>
        <taxon>Peronosporomycetes</taxon>
        <taxon>Peronosporales</taxon>
        <taxon>Peronosporaceae</taxon>
        <taxon>Phytophthora</taxon>
    </lineage>
</organism>
<name>A0A8T1VZ01_9STRA</name>
<dbReference type="EMBL" id="JAGDFM010000099">
    <property type="protein sequence ID" value="KAG7386475.1"/>
    <property type="molecule type" value="Genomic_DNA"/>
</dbReference>
<protein>
    <recommendedName>
        <fullName evidence="1">EF-hand domain-containing protein</fullName>
    </recommendedName>
</protein>
<gene>
    <name evidence="2" type="ORF">PHYPSEUDO_015575</name>
</gene>
<feature type="domain" description="EF-hand" evidence="1">
    <location>
        <begin position="76"/>
        <end position="102"/>
    </location>
</feature>
<dbReference type="Proteomes" id="UP000694044">
    <property type="component" value="Unassembled WGS sequence"/>
</dbReference>
<reference evidence="2" key="1">
    <citation type="submission" date="2021-02" db="EMBL/GenBank/DDBJ databases">
        <authorList>
            <person name="Palmer J.M."/>
        </authorList>
    </citation>
    <scope>NUCLEOTIDE SEQUENCE</scope>
    <source>
        <strain evidence="2">SCRP734</strain>
    </source>
</reference>
<proteinExistence type="predicted"/>
<evidence type="ECO:0000259" key="1">
    <source>
        <dbReference type="PROSITE" id="PS50222"/>
    </source>
</evidence>
<evidence type="ECO:0000313" key="2">
    <source>
        <dbReference type="EMBL" id="KAG7386475.1"/>
    </source>
</evidence>
<evidence type="ECO:0000313" key="3">
    <source>
        <dbReference type="Proteomes" id="UP000694044"/>
    </source>
</evidence>
<comment type="caution">
    <text evidence="2">The sequence shown here is derived from an EMBL/GenBank/DDBJ whole genome shotgun (WGS) entry which is preliminary data.</text>
</comment>
<dbReference type="InterPro" id="IPR002048">
    <property type="entry name" value="EF_hand_dom"/>
</dbReference>
<dbReference type="PROSITE" id="PS50222">
    <property type="entry name" value="EF_HAND_2"/>
    <property type="match status" value="1"/>
</dbReference>